<feature type="domain" description="HTH gntR-type" evidence="5">
    <location>
        <begin position="3"/>
        <end position="71"/>
    </location>
</feature>
<dbReference type="InterPro" id="IPR000524">
    <property type="entry name" value="Tscrpt_reg_HTH_GntR"/>
</dbReference>
<dbReference type="RefSeq" id="WP_223407917.1">
    <property type="nucleotide sequence ID" value="NZ_JAGSHT010000016.1"/>
</dbReference>
<dbReference type="PANTHER" id="PTHR30146">
    <property type="entry name" value="LACI-RELATED TRANSCRIPTIONAL REPRESSOR"/>
    <property type="match status" value="1"/>
</dbReference>
<keyword evidence="2" id="KW-0805">Transcription regulation</keyword>
<dbReference type="SUPFAM" id="SSF46785">
    <property type="entry name" value="Winged helix' DNA-binding domain"/>
    <property type="match status" value="1"/>
</dbReference>
<gene>
    <name evidence="6" type="ORF">KCQ71_16620</name>
</gene>
<sequence length="369" mass="39002">MADPLYLRAYASLKERIEDGLWAEGDRLPTQAELTADLGISAITLKRAMGMLRDEGYVTARPRRGTVVLPRATRPRPAVDLPTIGYVTPSMDDVFGTPLLVGLAQATQGRANLTFSLSAGVRDREEEAIEQQIAHGVGALILLPTTSRWIAPAVLGLAARHFPTVIVDRTLAGLPVSTVTSDNVAGGRMATEYLFQHGHRRVGLVHSASPVSTVDERQAGYIRAHAAEGIRPDPAADLAEVHSMSPEPKADAAQDVIALRAFVASHPGLTGYVVAEYRAAVLLARAAADLGRSVPEDLSIVCFDAPDPSADPRIAFTHIRQDQERIGATAVDLALTQIAEPGSIDKVVVPVTLVEGGSVCAPATGTAGE</sequence>
<dbReference type="PANTHER" id="PTHR30146:SF95">
    <property type="entry name" value="RIBOSE OPERON REPRESSOR"/>
    <property type="match status" value="1"/>
</dbReference>
<proteinExistence type="predicted"/>
<dbReference type="CDD" id="cd07377">
    <property type="entry name" value="WHTH_GntR"/>
    <property type="match status" value="1"/>
</dbReference>
<reference evidence="6 7" key="1">
    <citation type="submission" date="2021-04" db="EMBL/GenBank/DDBJ databases">
        <title>Ruania sp. nov., isolated from sandy soil of mangrove forest.</title>
        <authorList>
            <person name="Ge X."/>
            <person name="Huang R."/>
            <person name="Liu W."/>
        </authorList>
    </citation>
    <scope>NUCLEOTIDE SEQUENCE [LARGE SCALE GENOMIC DNA]</scope>
    <source>
        <strain evidence="6 7">N2-46</strain>
    </source>
</reference>
<keyword evidence="4" id="KW-0804">Transcription</keyword>
<accession>A0ABS7SCJ1</accession>
<name>A0ABS7SCJ1_9MICO</name>
<evidence type="ECO:0000256" key="4">
    <source>
        <dbReference type="ARBA" id="ARBA00023163"/>
    </source>
</evidence>
<dbReference type="Pfam" id="PF13377">
    <property type="entry name" value="Peripla_BP_3"/>
    <property type="match status" value="1"/>
</dbReference>
<dbReference type="InterPro" id="IPR036390">
    <property type="entry name" value="WH_DNA-bd_sf"/>
</dbReference>
<evidence type="ECO:0000256" key="3">
    <source>
        <dbReference type="ARBA" id="ARBA00023125"/>
    </source>
</evidence>
<dbReference type="Proteomes" id="UP000826651">
    <property type="component" value="Unassembled WGS sequence"/>
</dbReference>
<evidence type="ECO:0000259" key="5">
    <source>
        <dbReference type="PROSITE" id="PS50949"/>
    </source>
</evidence>
<dbReference type="SUPFAM" id="SSF53822">
    <property type="entry name" value="Periplasmic binding protein-like I"/>
    <property type="match status" value="1"/>
</dbReference>
<dbReference type="SMART" id="SM00345">
    <property type="entry name" value="HTH_GNTR"/>
    <property type="match status" value="1"/>
</dbReference>
<dbReference type="CDD" id="cd06267">
    <property type="entry name" value="PBP1_LacI_sugar_binding-like"/>
    <property type="match status" value="1"/>
</dbReference>
<keyword evidence="7" id="KW-1185">Reference proteome</keyword>
<dbReference type="PROSITE" id="PS50949">
    <property type="entry name" value="HTH_GNTR"/>
    <property type="match status" value="1"/>
</dbReference>
<dbReference type="Gene3D" id="3.40.50.2300">
    <property type="match status" value="2"/>
</dbReference>
<organism evidence="6 7">
    <name type="scientific">Occultella gossypii</name>
    <dbReference type="NCBI Taxonomy" id="2800820"/>
    <lineage>
        <taxon>Bacteria</taxon>
        <taxon>Bacillati</taxon>
        <taxon>Actinomycetota</taxon>
        <taxon>Actinomycetes</taxon>
        <taxon>Micrococcales</taxon>
        <taxon>Ruaniaceae</taxon>
        <taxon>Occultella</taxon>
    </lineage>
</organism>
<dbReference type="InterPro" id="IPR028082">
    <property type="entry name" value="Peripla_BP_I"/>
</dbReference>
<evidence type="ECO:0000256" key="1">
    <source>
        <dbReference type="ARBA" id="ARBA00022491"/>
    </source>
</evidence>
<dbReference type="Gene3D" id="1.10.10.10">
    <property type="entry name" value="Winged helix-like DNA-binding domain superfamily/Winged helix DNA-binding domain"/>
    <property type="match status" value="1"/>
</dbReference>
<evidence type="ECO:0000313" key="6">
    <source>
        <dbReference type="EMBL" id="MBZ2197787.1"/>
    </source>
</evidence>
<keyword evidence="3" id="KW-0238">DNA-binding</keyword>
<dbReference type="InterPro" id="IPR036388">
    <property type="entry name" value="WH-like_DNA-bd_sf"/>
</dbReference>
<comment type="caution">
    <text evidence="6">The sequence shown here is derived from an EMBL/GenBank/DDBJ whole genome shotgun (WGS) entry which is preliminary data.</text>
</comment>
<keyword evidence="1" id="KW-0678">Repressor</keyword>
<dbReference type="EMBL" id="JAGSHT010000016">
    <property type="protein sequence ID" value="MBZ2197787.1"/>
    <property type="molecule type" value="Genomic_DNA"/>
</dbReference>
<protein>
    <submittedName>
        <fullName evidence="6">GntR family transcriptional regulator</fullName>
    </submittedName>
</protein>
<dbReference type="Pfam" id="PF00392">
    <property type="entry name" value="GntR"/>
    <property type="match status" value="1"/>
</dbReference>
<dbReference type="InterPro" id="IPR046335">
    <property type="entry name" value="LacI/GalR-like_sensor"/>
</dbReference>
<evidence type="ECO:0000313" key="7">
    <source>
        <dbReference type="Proteomes" id="UP000826651"/>
    </source>
</evidence>
<evidence type="ECO:0000256" key="2">
    <source>
        <dbReference type="ARBA" id="ARBA00023015"/>
    </source>
</evidence>